<evidence type="ECO:0000259" key="5">
    <source>
        <dbReference type="PROSITE" id="PS51898"/>
    </source>
</evidence>
<keyword evidence="2" id="KW-0229">DNA integration</keyword>
<dbReference type="PANTHER" id="PTHR30629:SF2">
    <property type="entry name" value="PROPHAGE INTEGRASE INTS-RELATED"/>
    <property type="match status" value="1"/>
</dbReference>
<dbReference type="SUPFAM" id="SSF56349">
    <property type="entry name" value="DNA breaking-rejoining enzymes"/>
    <property type="match status" value="1"/>
</dbReference>
<organism evidence="6 7">
    <name type="scientific">Nitrosomonas oligotropha</name>
    <dbReference type="NCBI Taxonomy" id="42354"/>
    <lineage>
        <taxon>Bacteria</taxon>
        <taxon>Pseudomonadati</taxon>
        <taxon>Pseudomonadota</taxon>
        <taxon>Betaproteobacteria</taxon>
        <taxon>Nitrosomonadales</taxon>
        <taxon>Nitrosomonadaceae</taxon>
        <taxon>Nitrosomonas</taxon>
    </lineage>
</organism>
<dbReference type="InterPro" id="IPR025166">
    <property type="entry name" value="Integrase_DNA_bind_dom"/>
</dbReference>
<dbReference type="InterPro" id="IPR002104">
    <property type="entry name" value="Integrase_catalytic"/>
</dbReference>
<keyword evidence="3" id="KW-0238">DNA-binding</keyword>
<dbReference type="PROSITE" id="PS51898">
    <property type="entry name" value="TYR_RECOMBINASE"/>
    <property type="match status" value="1"/>
</dbReference>
<dbReference type="InterPro" id="IPR050808">
    <property type="entry name" value="Phage_Integrase"/>
</dbReference>
<evidence type="ECO:0000256" key="3">
    <source>
        <dbReference type="ARBA" id="ARBA00023125"/>
    </source>
</evidence>
<dbReference type="GO" id="GO:0015074">
    <property type="term" value="P:DNA integration"/>
    <property type="evidence" value="ECO:0007669"/>
    <property type="project" value="UniProtKB-KW"/>
</dbReference>
<gene>
    <name evidence="6" type="ORF">C8R26_10886</name>
</gene>
<evidence type="ECO:0000313" key="6">
    <source>
        <dbReference type="EMBL" id="PTQ77440.1"/>
    </source>
</evidence>
<proteinExistence type="inferred from homology"/>
<protein>
    <submittedName>
        <fullName evidence="6">Integrase</fullName>
    </submittedName>
</protein>
<name>A0A2T5I0T1_9PROT</name>
<dbReference type="Gene3D" id="1.10.150.130">
    <property type="match status" value="1"/>
</dbReference>
<comment type="similarity">
    <text evidence="1">Belongs to the 'phage' integrase family.</text>
</comment>
<dbReference type="Pfam" id="PF13356">
    <property type="entry name" value="Arm-DNA-bind_3"/>
    <property type="match status" value="1"/>
</dbReference>
<keyword evidence="4" id="KW-0233">DNA recombination</keyword>
<dbReference type="InterPro" id="IPR053876">
    <property type="entry name" value="Phage_int_M"/>
</dbReference>
<dbReference type="CDD" id="cd00801">
    <property type="entry name" value="INT_P4_C"/>
    <property type="match status" value="1"/>
</dbReference>
<feature type="domain" description="Tyr recombinase" evidence="5">
    <location>
        <begin position="204"/>
        <end position="383"/>
    </location>
</feature>
<dbReference type="AlphaFoldDB" id="A0A2T5I0T1"/>
<comment type="caution">
    <text evidence="6">The sequence shown here is derived from an EMBL/GenBank/DDBJ whole genome shotgun (WGS) entry which is preliminary data.</text>
</comment>
<dbReference type="RefSeq" id="WP_107803013.1">
    <property type="nucleotide sequence ID" value="NZ_QAOI01000008.1"/>
</dbReference>
<evidence type="ECO:0000256" key="2">
    <source>
        <dbReference type="ARBA" id="ARBA00022908"/>
    </source>
</evidence>
<dbReference type="Pfam" id="PF22022">
    <property type="entry name" value="Phage_int_M"/>
    <property type="match status" value="1"/>
</dbReference>
<dbReference type="Proteomes" id="UP000244128">
    <property type="component" value="Unassembled WGS sequence"/>
</dbReference>
<accession>A0A2T5I0T1</accession>
<reference evidence="6 7" key="1">
    <citation type="submission" date="2018-04" db="EMBL/GenBank/DDBJ databases">
        <title>Active sludge and wastewater microbial communities from Klosterneuburg, Austria.</title>
        <authorList>
            <person name="Wagner M."/>
        </authorList>
    </citation>
    <scope>NUCLEOTIDE SEQUENCE [LARGE SCALE GENOMIC DNA]</scope>
    <source>
        <strain evidence="6 7">Nm49</strain>
    </source>
</reference>
<dbReference type="InterPro" id="IPR010998">
    <property type="entry name" value="Integrase_recombinase_N"/>
</dbReference>
<dbReference type="Gene3D" id="3.30.160.390">
    <property type="entry name" value="Integrase, DNA-binding domain"/>
    <property type="match status" value="1"/>
</dbReference>
<dbReference type="PANTHER" id="PTHR30629">
    <property type="entry name" value="PROPHAGE INTEGRASE"/>
    <property type="match status" value="1"/>
</dbReference>
<dbReference type="InterPro" id="IPR011010">
    <property type="entry name" value="DNA_brk_join_enz"/>
</dbReference>
<dbReference type="InterPro" id="IPR013762">
    <property type="entry name" value="Integrase-like_cat_sf"/>
</dbReference>
<dbReference type="Pfam" id="PF00589">
    <property type="entry name" value="Phage_integrase"/>
    <property type="match status" value="1"/>
</dbReference>
<sequence>MPKIIKNLTDLEIRMAKPGETKQDGKGLMLIADTNGNKRWTLRYQRPDGRRNMIGLGSYPDISATIARAHADEIRQRLLQGIDPVDHKKSEKLKQETAIRGTFKAVAAEWYAHKSKGWAKETARKAREILDDSLLPRLAKKAISEISSADIKLVLLEIHERAPRLAIKARQYSNQIIHYAIQEGLREDGRELSLKGALPDCKKGHYAAVTKPSDLPALLKAIEDINSIHSKVALLVCLYTATRPGVVAGMRWDELNLDSKEWHIPASRMKMGNDHITPLPDQLISMLCKLRDPAGESPFVFPGISDPVNKHIHRDSLSKVLRENGMRDKTVTHGFRATFRTIARERLRIAPDVLEAQIAHAKKGEVQAAYDRTQFLEDRHKLIQQWADYIDALKNNETVVPLFKNAV</sequence>
<dbReference type="GO" id="GO:0003677">
    <property type="term" value="F:DNA binding"/>
    <property type="evidence" value="ECO:0007669"/>
    <property type="project" value="UniProtKB-KW"/>
</dbReference>
<evidence type="ECO:0000256" key="1">
    <source>
        <dbReference type="ARBA" id="ARBA00008857"/>
    </source>
</evidence>
<dbReference type="EMBL" id="QAOI01000008">
    <property type="protein sequence ID" value="PTQ77440.1"/>
    <property type="molecule type" value="Genomic_DNA"/>
</dbReference>
<dbReference type="Gene3D" id="1.10.443.10">
    <property type="entry name" value="Intergrase catalytic core"/>
    <property type="match status" value="1"/>
</dbReference>
<dbReference type="GO" id="GO:0006310">
    <property type="term" value="P:DNA recombination"/>
    <property type="evidence" value="ECO:0007669"/>
    <property type="project" value="UniProtKB-KW"/>
</dbReference>
<evidence type="ECO:0000256" key="4">
    <source>
        <dbReference type="ARBA" id="ARBA00023172"/>
    </source>
</evidence>
<evidence type="ECO:0000313" key="7">
    <source>
        <dbReference type="Proteomes" id="UP000244128"/>
    </source>
</evidence>
<dbReference type="InterPro" id="IPR038488">
    <property type="entry name" value="Integrase_DNA-bd_sf"/>
</dbReference>